<evidence type="ECO:0000256" key="4">
    <source>
        <dbReference type="ARBA" id="ARBA00022525"/>
    </source>
</evidence>
<dbReference type="GO" id="GO:0060070">
    <property type="term" value="P:canonical Wnt signaling pathway"/>
    <property type="evidence" value="ECO:0007669"/>
    <property type="project" value="TreeGrafter"/>
</dbReference>
<name>A0A7M5X495_9CNID</name>
<dbReference type="GO" id="GO:0005109">
    <property type="term" value="F:frizzled binding"/>
    <property type="evidence" value="ECO:0007669"/>
    <property type="project" value="TreeGrafter"/>
</dbReference>
<keyword evidence="6 8" id="KW-0879">Wnt signaling pathway</keyword>
<organism evidence="10 11">
    <name type="scientific">Clytia hemisphaerica</name>
    <dbReference type="NCBI Taxonomy" id="252671"/>
    <lineage>
        <taxon>Eukaryota</taxon>
        <taxon>Metazoa</taxon>
        <taxon>Cnidaria</taxon>
        <taxon>Hydrozoa</taxon>
        <taxon>Hydroidolina</taxon>
        <taxon>Leptothecata</taxon>
        <taxon>Obeliida</taxon>
        <taxon>Clytiidae</taxon>
        <taxon>Clytia</taxon>
    </lineage>
</organism>
<evidence type="ECO:0000256" key="6">
    <source>
        <dbReference type="ARBA" id="ARBA00022687"/>
    </source>
</evidence>
<dbReference type="CDD" id="cd13113">
    <property type="entry name" value="Wnt"/>
    <property type="match status" value="1"/>
</dbReference>
<dbReference type="InterPro" id="IPR043158">
    <property type="entry name" value="Wnt_C"/>
</dbReference>
<feature type="signal peptide" evidence="9">
    <location>
        <begin position="1"/>
        <end position="25"/>
    </location>
</feature>
<dbReference type="PRINTS" id="PR01349">
    <property type="entry name" value="WNTPROTEIN"/>
</dbReference>
<dbReference type="Proteomes" id="UP000594262">
    <property type="component" value="Unplaced"/>
</dbReference>
<keyword evidence="3 8" id="KW-0217">Developmental protein</keyword>
<dbReference type="GO" id="GO:0030182">
    <property type="term" value="P:neuron differentiation"/>
    <property type="evidence" value="ECO:0007669"/>
    <property type="project" value="TreeGrafter"/>
</dbReference>
<dbReference type="OrthoDB" id="5945655at2759"/>
<evidence type="ECO:0000256" key="8">
    <source>
        <dbReference type="RuleBase" id="RU003500"/>
    </source>
</evidence>
<dbReference type="GeneID" id="136821052"/>
<dbReference type="SMART" id="SM00097">
    <property type="entry name" value="WNT1"/>
    <property type="match status" value="1"/>
</dbReference>
<keyword evidence="11" id="KW-1185">Reference proteome</keyword>
<evidence type="ECO:0000313" key="10">
    <source>
        <dbReference type="EnsemblMetazoa" id="CLYHEMP017298.1"/>
    </source>
</evidence>
<evidence type="ECO:0000313" key="11">
    <source>
        <dbReference type="Proteomes" id="UP000594262"/>
    </source>
</evidence>
<dbReference type="GO" id="GO:0005615">
    <property type="term" value="C:extracellular space"/>
    <property type="evidence" value="ECO:0007669"/>
    <property type="project" value="TreeGrafter"/>
</dbReference>
<evidence type="ECO:0000256" key="7">
    <source>
        <dbReference type="ARBA" id="ARBA00023157"/>
    </source>
</evidence>
<proteinExistence type="inferred from homology"/>
<protein>
    <recommendedName>
        <fullName evidence="8">Protein Wnt</fullName>
    </recommendedName>
</protein>
<dbReference type="Gene3D" id="3.30.2460.20">
    <property type="match status" value="1"/>
</dbReference>
<comment type="similarity">
    <text evidence="2 8">Belongs to the Wnt family.</text>
</comment>
<feature type="chain" id="PRO_5029727767" description="Protein Wnt" evidence="9">
    <location>
        <begin position="26"/>
        <end position="365"/>
    </location>
</feature>
<reference evidence="10" key="1">
    <citation type="submission" date="2021-01" db="UniProtKB">
        <authorList>
            <consortium name="EnsemblMetazoa"/>
        </authorList>
    </citation>
    <scope>IDENTIFICATION</scope>
</reference>
<dbReference type="EnsemblMetazoa" id="CLYHEMT017298.1">
    <property type="protein sequence ID" value="CLYHEMP017298.1"/>
    <property type="gene ID" value="CLYHEMG017298"/>
</dbReference>
<accession>A0A7M5X495</accession>
<dbReference type="AlphaFoldDB" id="A0A7M5X495"/>
<dbReference type="GO" id="GO:0005125">
    <property type="term" value="F:cytokine activity"/>
    <property type="evidence" value="ECO:0007669"/>
    <property type="project" value="TreeGrafter"/>
</dbReference>
<dbReference type="Pfam" id="PF00110">
    <property type="entry name" value="wnt"/>
    <property type="match status" value="1"/>
</dbReference>
<dbReference type="PANTHER" id="PTHR12027">
    <property type="entry name" value="WNT RELATED"/>
    <property type="match status" value="1"/>
</dbReference>
<evidence type="ECO:0000256" key="9">
    <source>
        <dbReference type="SAM" id="SignalP"/>
    </source>
</evidence>
<dbReference type="InterPro" id="IPR005817">
    <property type="entry name" value="Wnt"/>
</dbReference>
<evidence type="ECO:0000256" key="5">
    <source>
        <dbReference type="ARBA" id="ARBA00022530"/>
    </source>
</evidence>
<comment type="function">
    <text evidence="8">Ligand for members of the frizzled family of seven transmembrane receptors.</text>
</comment>
<keyword evidence="7" id="KW-1015">Disulfide bond</keyword>
<dbReference type="RefSeq" id="XP_066933386.1">
    <property type="nucleotide sequence ID" value="XM_067077285.1"/>
</dbReference>
<evidence type="ECO:0000256" key="2">
    <source>
        <dbReference type="ARBA" id="ARBA00005683"/>
    </source>
</evidence>
<comment type="subcellular location">
    <subcellularLocation>
        <location evidence="1 8">Secreted</location>
        <location evidence="1 8">Extracellular space</location>
        <location evidence="1 8">Extracellular matrix</location>
    </subcellularLocation>
</comment>
<dbReference type="GO" id="GO:0045165">
    <property type="term" value="P:cell fate commitment"/>
    <property type="evidence" value="ECO:0007669"/>
    <property type="project" value="TreeGrafter"/>
</dbReference>
<evidence type="ECO:0000256" key="3">
    <source>
        <dbReference type="ARBA" id="ARBA00022473"/>
    </source>
</evidence>
<keyword evidence="9" id="KW-0732">Signal</keyword>
<keyword evidence="5" id="KW-0272">Extracellular matrix</keyword>
<sequence>MEHRLLIIAWIFIILIVMEKQLAEARWWMYSRVLTEETGFTTKDDNRICHFYHLNNNQLQACLSEPKLLLYVGQGTSAGLSACQSQFYFSRWNCSSNVHKLYKRKTPESAYVNAISSAGVIYKISYECDRGKIKNCGCTLKQHQRSLVAKPAPDKDKNPFFWSDCNNHLRYGMRMTKIFLDPSKEDTYQGQRKRSLRHLITIQNNKAARKVVTSISKEHHKCVCHGPTGHCVSKVCYKWLPHIKVVAKKLYKQYQKALRVTLKNHYKLVSDEDRVLSKNDLVYTERLDYCERKEELGIPGTRGRACSNHKPREPDDMQSCQVFCCDRGYREAVVQRKVKCGCKFKWCCEMNCKWCDEQQMTYRCR</sequence>
<keyword evidence="4" id="KW-0964">Secreted</keyword>
<evidence type="ECO:0000256" key="1">
    <source>
        <dbReference type="ARBA" id="ARBA00004498"/>
    </source>
</evidence>